<protein>
    <recommendedName>
        <fullName evidence="3">DUF3100 domain-containing protein</fullName>
    </recommendedName>
</protein>
<gene>
    <name evidence="1" type="ORF">SAMN05216555_1042</name>
</gene>
<dbReference type="AlphaFoldDB" id="A0A1G8MQB7"/>
<accession>A0A1G8MQB7</accession>
<dbReference type="RefSeq" id="WP_245679782.1">
    <property type="nucleotide sequence ID" value="NZ_FNEI01000004.1"/>
</dbReference>
<evidence type="ECO:0000313" key="2">
    <source>
        <dbReference type="Proteomes" id="UP000182130"/>
    </source>
</evidence>
<name>A0A1G8MQB7_9MICC</name>
<dbReference type="InterPro" id="IPR021450">
    <property type="entry name" value="DUF3100"/>
</dbReference>
<organism evidence="1 2">
    <name type="scientific">Arthrobacter cupressi</name>
    <dbReference type="NCBI Taxonomy" id="1045773"/>
    <lineage>
        <taxon>Bacteria</taxon>
        <taxon>Bacillati</taxon>
        <taxon>Actinomycetota</taxon>
        <taxon>Actinomycetes</taxon>
        <taxon>Micrococcales</taxon>
        <taxon>Micrococcaceae</taxon>
        <taxon>Arthrobacter</taxon>
    </lineage>
</organism>
<evidence type="ECO:0008006" key="3">
    <source>
        <dbReference type="Google" id="ProtNLM"/>
    </source>
</evidence>
<reference evidence="2" key="1">
    <citation type="submission" date="2016-10" db="EMBL/GenBank/DDBJ databases">
        <authorList>
            <person name="Varghese N."/>
            <person name="Submissions S."/>
        </authorList>
    </citation>
    <scope>NUCLEOTIDE SEQUENCE [LARGE SCALE GENOMIC DNA]</scope>
    <source>
        <strain evidence="2">CGMCC 1.10783</strain>
    </source>
</reference>
<evidence type="ECO:0000313" key="1">
    <source>
        <dbReference type="EMBL" id="SDI70104.1"/>
    </source>
</evidence>
<keyword evidence="2" id="KW-1185">Reference proteome</keyword>
<dbReference type="Pfam" id="PF11299">
    <property type="entry name" value="DUF3100"/>
    <property type="match status" value="1"/>
</dbReference>
<sequence>MKHQSTTTPEVDERAVKVDGRASSLFTPSAWQWMSMILLSTAICVVAILLGTHKIPLGSAAIVLMPVLWAVLMGAVAGIQKARPISGPSRAVSSVLLNVSIVMFLAALGTHVGPSLSKLTTLGPAIVLQEVGHIFGTIILALPVAVALGMGRMAIGATWAIDRESYLAYALQRFGVKSPVYRGVFSVWLLGSVFGAVFISLLAGVLGGMGIFDPKALALGLGLGSGSMMLGGVAALSIIYPEQAPEIMALAALSNLVTNLVGFYAGAFVSLPMSLRLYKFWSRIFRRDDEGRRLDRFGNVIAKAKAPAEKELDVTAVIQDPEVRMSKKTWLIAFGASIAVGILLNALGTKASSLNDVIGVVVLAGLTALAFVLAKYVPAVPSSVWVLGLATLATAPFMPFSSTIVALTHNLDALYVGLGSIALLGMNIGRDVKALRSLNWKTVIVACLTFTASFVAAAALAQFVIHV</sequence>
<proteinExistence type="predicted"/>
<dbReference type="Proteomes" id="UP000182130">
    <property type="component" value="Unassembled WGS sequence"/>
</dbReference>
<dbReference type="EMBL" id="FNEI01000004">
    <property type="protein sequence ID" value="SDI70104.1"/>
    <property type="molecule type" value="Genomic_DNA"/>
</dbReference>